<proteinExistence type="inferred from homology"/>
<reference evidence="3 4" key="1">
    <citation type="submission" date="2018-03" db="EMBL/GenBank/DDBJ databases">
        <title>Comparative analysis of microorganisms from saline springs in Andes Mountain Range, Colombia.</title>
        <authorList>
            <person name="Rubin E."/>
        </authorList>
    </citation>
    <scope>NUCLEOTIDE SEQUENCE [LARGE SCALE GENOMIC DNA]</scope>
    <source>
        <strain evidence="3 4">CG 35</strain>
    </source>
</reference>
<comment type="caution">
    <text evidence="3">The sequence shown here is derived from an EMBL/GenBank/DDBJ whole genome shotgun (WGS) entry which is preliminary data.</text>
</comment>
<dbReference type="EMBL" id="PVTY01000001">
    <property type="protein sequence ID" value="PRZ18976.1"/>
    <property type="molecule type" value="Genomic_DNA"/>
</dbReference>
<accession>A0A2T0YT60</accession>
<comment type="similarity">
    <text evidence="1">Belongs to the AHA1 family.</text>
</comment>
<organism evidence="3 4">
    <name type="scientific">Nesterenkonia sandarakina</name>
    <dbReference type="NCBI Taxonomy" id="272918"/>
    <lineage>
        <taxon>Bacteria</taxon>
        <taxon>Bacillati</taxon>
        <taxon>Actinomycetota</taxon>
        <taxon>Actinomycetes</taxon>
        <taxon>Micrococcales</taxon>
        <taxon>Micrococcaceae</taxon>
        <taxon>Nesterenkonia</taxon>
    </lineage>
</organism>
<protein>
    <submittedName>
        <fullName evidence="3">Uncharacterized protein YndB with AHSA1/START domain</fullName>
    </submittedName>
</protein>
<dbReference type="Pfam" id="PF08327">
    <property type="entry name" value="AHSA1"/>
    <property type="match status" value="2"/>
</dbReference>
<feature type="domain" description="Activator of Hsp90 ATPase homologue 1/2-like C-terminal" evidence="2">
    <location>
        <begin position="23"/>
        <end position="160"/>
    </location>
</feature>
<dbReference type="CDD" id="cd07814">
    <property type="entry name" value="SRPBCC_CalC_Aha1-like"/>
    <property type="match status" value="1"/>
</dbReference>
<keyword evidence="4" id="KW-1185">Reference proteome</keyword>
<evidence type="ECO:0000259" key="2">
    <source>
        <dbReference type="Pfam" id="PF08327"/>
    </source>
</evidence>
<feature type="domain" description="Activator of Hsp90 ATPase homologue 1/2-like C-terminal" evidence="2">
    <location>
        <begin position="190"/>
        <end position="322"/>
    </location>
</feature>
<evidence type="ECO:0000313" key="4">
    <source>
        <dbReference type="Proteomes" id="UP000238217"/>
    </source>
</evidence>
<name>A0A2T0YT60_9MICC</name>
<dbReference type="AlphaFoldDB" id="A0A2T0YT60"/>
<dbReference type="InterPro" id="IPR023393">
    <property type="entry name" value="START-like_dom_sf"/>
</dbReference>
<dbReference type="OrthoDB" id="3365660at2"/>
<evidence type="ECO:0000256" key="1">
    <source>
        <dbReference type="ARBA" id="ARBA00006817"/>
    </source>
</evidence>
<dbReference type="Gene3D" id="3.30.530.20">
    <property type="match status" value="2"/>
</dbReference>
<sequence>MPITSVTKDTDALTMTVVSEFSVPVQRLWDAYADPRQLEKFWGPVEWPATFTRHDFYPGGRSHYWMTGPDGTRAAGYWEYLSMEPGRSFEVTDAFADEAGTPNPEMPMMRMSLVFDETAQGSRLTTTTWFNSQEDYQQLLEMGLEEGMTSAMGQMDAVLEDLSSFAAGTGVQTQVLTDTKVRISRIIRGTPDQVREAHRDPDLLRRWLLGPDGWRMSDCQVATKVGDRYRFAWEKEEDGSEGFALYGELIELDEPYREVTTESMEGVPGAPNINEQTLTPIAGGTLLTLIITYPSAEVRDMVLETGMTDGMETSYARLEQVLTASSRN</sequence>
<dbReference type="SUPFAM" id="SSF55961">
    <property type="entry name" value="Bet v1-like"/>
    <property type="match status" value="2"/>
</dbReference>
<dbReference type="InterPro" id="IPR013538">
    <property type="entry name" value="ASHA1/2-like_C"/>
</dbReference>
<gene>
    <name evidence="3" type="ORF">BCL67_101287</name>
</gene>
<dbReference type="Proteomes" id="UP000238217">
    <property type="component" value="Unassembled WGS sequence"/>
</dbReference>
<dbReference type="RefSeq" id="WP_106121681.1">
    <property type="nucleotide sequence ID" value="NZ_PVTY01000001.1"/>
</dbReference>
<evidence type="ECO:0000313" key="3">
    <source>
        <dbReference type="EMBL" id="PRZ18976.1"/>
    </source>
</evidence>